<organism evidence="1">
    <name type="scientific">Ooceraea biroi</name>
    <name type="common">Clonal raider ant</name>
    <name type="synonym">Cerapachys biroi</name>
    <dbReference type="NCBI Taxonomy" id="2015173"/>
    <lineage>
        <taxon>Eukaryota</taxon>
        <taxon>Metazoa</taxon>
        <taxon>Ecdysozoa</taxon>
        <taxon>Arthropoda</taxon>
        <taxon>Hexapoda</taxon>
        <taxon>Insecta</taxon>
        <taxon>Pterygota</taxon>
        <taxon>Neoptera</taxon>
        <taxon>Endopterygota</taxon>
        <taxon>Hymenoptera</taxon>
        <taxon>Apocrita</taxon>
        <taxon>Aculeata</taxon>
        <taxon>Formicoidea</taxon>
        <taxon>Formicidae</taxon>
        <taxon>Dorylinae</taxon>
        <taxon>Ooceraea</taxon>
    </lineage>
</organism>
<gene>
    <name evidence="1" type="ORF">DMN91_002374</name>
</gene>
<name>A0A3L8DVD7_OOCBI</name>
<comment type="caution">
    <text evidence="1">The sequence shown here is derived from an EMBL/GenBank/DDBJ whole genome shotgun (WGS) entry which is preliminary data.</text>
</comment>
<reference evidence="1" key="2">
    <citation type="submission" date="2018-07" db="EMBL/GenBank/DDBJ databases">
        <authorList>
            <person name="Mckenzie S.K."/>
            <person name="Kronauer D.J.C."/>
        </authorList>
    </citation>
    <scope>NUCLEOTIDE SEQUENCE</scope>
    <source>
        <strain evidence="1">Clonal line C1</strain>
    </source>
</reference>
<accession>A0A3L8DVD7</accession>
<proteinExistence type="predicted"/>
<dbReference type="AlphaFoldDB" id="A0A3L8DVD7"/>
<dbReference type="Proteomes" id="UP000279307">
    <property type="component" value="Chromosome 3"/>
</dbReference>
<protein>
    <submittedName>
        <fullName evidence="1">Uncharacterized protein</fullName>
    </submittedName>
</protein>
<dbReference type="EMBL" id="QOIP01000003">
    <property type="protein sequence ID" value="RLU24286.1"/>
    <property type="molecule type" value="Genomic_DNA"/>
</dbReference>
<sequence length="186" mass="20362">MNGGNSVKRPAYDSGVVHPCACATPARLRYPSFDRVTSPSSLEDSPSYRINDSTGCDVCLSVVSPRRGNPIASIFSFGGGHEPNSEGGDFLSNMYNSPLINNRQGKVGRHCVSIDKHQTRLHLNGLKKPPVLQRRMHEDEKKTETVSGSSSTQVLTYMRVACTDTHVMWARLLGDTVRPCGVTSQR</sequence>
<reference evidence="1" key="1">
    <citation type="journal article" date="2018" name="Genome Res.">
        <title>The genomic architecture and molecular evolution of ant odorant receptors.</title>
        <authorList>
            <person name="McKenzie S.K."/>
            <person name="Kronauer D.J.C."/>
        </authorList>
    </citation>
    <scope>NUCLEOTIDE SEQUENCE [LARGE SCALE GENOMIC DNA]</scope>
    <source>
        <strain evidence="1">Clonal line C1</strain>
    </source>
</reference>
<evidence type="ECO:0000313" key="1">
    <source>
        <dbReference type="EMBL" id="RLU24286.1"/>
    </source>
</evidence>